<evidence type="ECO:0000256" key="1">
    <source>
        <dbReference type="SAM" id="Phobius"/>
    </source>
</evidence>
<dbReference type="InterPro" id="IPR036844">
    <property type="entry name" value="Hint_dom_sf"/>
</dbReference>
<keyword evidence="1" id="KW-1133">Transmembrane helix</keyword>
<name>A0A6C0F632_9ZZZZ</name>
<dbReference type="EMBL" id="MN739029">
    <property type="protein sequence ID" value="QHT36019.1"/>
    <property type="molecule type" value="Genomic_DNA"/>
</dbReference>
<proteinExistence type="predicted"/>
<evidence type="ECO:0008006" key="3">
    <source>
        <dbReference type="Google" id="ProtNLM"/>
    </source>
</evidence>
<reference evidence="2" key="1">
    <citation type="journal article" date="2020" name="Nature">
        <title>Giant virus diversity and host interactions through global metagenomics.</title>
        <authorList>
            <person name="Schulz F."/>
            <person name="Roux S."/>
            <person name="Paez-Espino D."/>
            <person name="Jungbluth S."/>
            <person name="Walsh D.A."/>
            <person name="Denef V.J."/>
            <person name="McMahon K.D."/>
            <person name="Konstantinidis K.T."/>
            <person name="Eloe-Fadrosh E.A."/>
            <person name="Kyrpides N.C."/>
            <person name="Woyke T."/>
        </authorList>
    </citation>
    <scope>NUCLEOTIDE SEQUENCE</scope>
    <source>
        <strain evidence="2">GVMAG-M-3300009182-46</strain>
    </source>
</reference>
<keyword evidence="1" id="KW-0472">Membrane</keyword>
<feature type="transmembrane region" description="Helical" evidence="1">
    <location>
        <begin position="6"/>
        <end position="27"/>
    </location>
</feature>
<dbReference type="AlphaFoldDB" id="A0A6C0F632"/>
<organism evidence="2">
    <name type="scientific">viral metagenome</name>
    <dbReference type="NCBI Taxonomy" id="1070528"/>
    <lineage>
        <taxon>unclassified sequences</taxon>
        <taxon>metagenomes</taxon>
        <taxon>organismal metagenomes</taxon>
    </lineage>
</organism>
<protein>
    <recommendedName>
        <fullName evidence="3">Hint domain-containing protein</fullName>
    </recommendedName>
</protein>
<keyword evidence="1" id="KW-0812">Transmembrane</keyword>
<evidence type="ECO:0000313" key="2">
    <source>
        <dbReference type="EMBL" id="QHT36019.1"/>
    </source>
</evidence>
<sequence length="300" mass="34302">MPTGKNWINFIYINLGFLAQIFALYFFTMMNEIQKDWPKYRCNPMFMPLSNNISEDFTYCVQNMQTNYMGYLLSPLNYITSGLTDLGNELSTNIAGIRDMLSVIRNFIGSIVENVFGVFLNLVIAFQKITISIKDLVSKIIGIVVTLMYVLDGSNKTMVSMWHGPMGQMVQNLAKPNQCFHPKTKVILENGKICFMKDVPLGSILENGSRVRSVMRIDNFGNEDLYKIVGKGVLGESIFVTGSHYIKNNFGKFIKVQDYPGAIKQHELFTEEFSCLITDDHKICIGDCTFWDWEDYFLHP</sequence>
<dbReference type="SUPFAM" id="SSF51294">
    <property type="entry name" value="Hedgehog/intein (Hint) domain"/>
    <property type="match status" value="1"/>
</dbReference>
<accession>A0A6C0F632</accession>